<proteinExistence type="predicted"/>
<sequence length="228" mass="26901">MKKNLQLEFDEILKNLINPFFKKHGFKKQGNNFNKKINNLVQVINIQKSRWNQEDNVSFTINIGFFDIEIYLENSSQIPKFIHDYDCQIRFRIGSVVHGNDYWYELTQKTKKEDLEIEIHNNLSNSLIPIFEKVIDLNHLKDFILKNEVVQITTTAIYKIKIFIKTNEFKKAEELLQFEYHRTLNPKDYVSKTILPDGTEIIKTSKSAINTKYLEILKKIAETNGVVL</sequence>
<dbReference type="EMBL" id="CP016907">
    <property type="protein sequence ID" value="AOC95634.1"/>
    <property type="molecule type" value="Genomic_DNA"/>
</dbReference>
<dbReference type="RefSeq" id="WP_066033768.1">
    <property type="nucleotide sequence ID" value="NZ_CP016907.1"/>
</dbReference>
<protein>
    <recommendedName>
        <fullName evidence="3">DUF4304 domain-containing protein</fullName>
    </recommendedName>
</protein>
<dbReference type="GeneID" id="32308418"/>
<accession>A0AAC9D2X3</accession>
<dbReference type="Proteomes" id="UP000093276">
    <property type="component" value="Chromosome"/>
</dbReference>
<dbReference type="InterPro" id="IPR025412">
    <property type="entry name" value="DUF4304"/>
</dbReference>
<evidence type="ECO:0000313" key="2">
    <source>
        <dbReference type="Proteomes" id="UP000093276"/>
    </source>
</evidence>
<dbReference type="AlphaFoldDB" id="A0AAC9D2X3"/>
<reference evidence="1 2" key="1">
    <citation type="submission" date="2016-08" db="EMBL/GenBank/DDBJ databases">
        <title>Complete genome sequence of Flavobacterium johnsoniae strain GSE09, a volatile-producing biocontrol agent isolated from cucumber (Cucumis sativus).</title>
        <authorList>
            <person name="Jeong J.-J."/>
            <person name="Oh J.Y."/>
            <person name="Jim Y.J."/>
            <person name="Sang M.K."/>
            <person name="Kim K.D."/>
        </authorList>
    </citation>
    <scope>NUCLEOTIDE SEQUENCE [LARGE SCALE GENOMIC DNA]</scope>
    <source>
        <strain evidence="1 2">GSE09</strain>
    </source>
</reference>
<dbReference type="KEGG" id="fjg:BB050_02537"/>
<name>A0AAC9D2X3_9FLAO</name>
<evidence type="ECO:0000313" key="1">
    <source>
        <dbReference type="EMBL" id="AOC95634.1"/>
    </source>
</evidence>
<dbReference type="Pfam" id="PF14137">
    <property type="entry name" value="DUF4304"/>
    <property type="match status" value="1"/>
</dbReference>
<evidence type="ECO:0008006" key="3">
    <source>
        <dbReference type="Google" id="ProtNLM"/>
    </source>
</evidence>
<gene>
    <name evidence="1" type="ORF">BB050_02537</name>
</gene>
<organism evidence="1 2">
    <name type="scientific">Flavobacterium anhuiense</name>
    <dbReference type="NCBI Taxonomy" id="459526"/>
    <lineage>
        <taxon>Bacteria</taxon>
        <taxon>Pseudomonadati</taxon>
        <taxon>Bacteroidota</taxon>
        <taxon>Flavobacteriia</taxon>
        <taxon>Flavobacteriales</taxon>
        <taxon>Flavobacteriaceae</taxon>
        <taxon>Flavobacterium</taxon>
    </lineage>
</organism>